<keyword evidence="5 8" id="KW-0456">Lyase</keyword>
<feature type="binding site" evidence="7">
    <location>
        <position position="107"/>
    </location>
    <ligand>
        <name>Zn(2+)</name>
        <dbReference type="ChEBI" id="CHEBI:29105"/>
    </ligand>
</feature>
<keyword evidence="3 7" id="KW-0479">Metal-binding</keyword>
<feature type="binding site" evidence="7">
    <location>
        <position position="104"/>
    </location>
    <ligand>
        <name>Zn(2+)</name>
        <dbReference type="ChEBI" id="CHEBI:29105"/>
    </ligand>
</feature>
<proteinExistence type="inferred from homology"/>
<dbReference type="GO" id="GO:0004089">
    <property type="term" value="F:carbonate dehydratase activity"/>
    <property type="evidence" value="ECO:0007669"/>
    <property type="project" value="UniProtKB-UniRule"/>
</dbReference>
<name>A0AAJ0GBY8_9PEZI</name>
<evidence type="ECO:0000313" key="10">
    <source>
        <dbReference type="Proteomes" id="UP001271007"/>
    </source>
</evidence>
<dbReference type="InterPro" id="IPR036874">
    <property type="entry name" value="Carbonic_anhydrase_sf"/>
</dbReference>
<evidence type="ECO:0000313" key="9">
    <source>
        <dbReference type="EMBL" id="KAK3052975.1"/>
    </source>
</evidence>
<dbReference type="SMART" id="SM00947">
    <property type="entry name" value="Pro_CA"/>
    <property type="match status" value="1"/>
</dbReference>
<dbReference type="GO" id="GO:0034599">
    <property type="term" value="P:cellular response to oxidative stress"/>
    <property type="evidence" value="ECO:0007669"/>
    <property type="project" value="TreeGrafter"/>
</dbReference>
<dbReference type="SUPFAM" id="SSF53056">
    <property type="entry name" value="beta-carbonic anhydrase, cab"/>
    <property type="match status" value="1"/>
</dbReference>
<dbReference type="InterPro" id="IPR001765">
    <property type="entry name" value="Carbonic_anhydrase"/>
</dbReference>
<dbReference type="CDD" id="cd00883">
    <property type="entry name" value="beta_CA_cladeA"/>
    <property type="match status" value="1"/>
</dbReference>
<accession>A0AAJ0GBY8</accession>
<reference evidence="9" key="1">
    <citation type="submission" date="2023-04" db="EMBL/GenBank/DDBJ databases">
        <title>Black Yeasts Isolated from many extreme environments.</title>
        <authorList>
            <person name="Coleine C."/>
            <person name="Stajich J.E."/>
            <person name="Selbmann L."/>
        </authorList>
    </citation>
    <scope>NUCLEOTIDE SEQUENCE</scope>
    <source>
        <strain evidence="9">CCFEE 5312</strain>
    </source>
</reference>
<evidence type="ECO:0000256" key="3">
    <source>
        <dbReference type="ARBA" id="ARBA00022723"/>
    </source>
</evidence>
<feature type="binding site" evidence="7">
    <location>
        <position position="48"/>
    </location>
    <ligand>
        <name>Zn(2+)</name>
        <dbReference type="ChEBI" id="CHEBI:29105"/>
    </ligand>
</feature>
<comment type="cofactor">
    <cofactor evidence="7">
        <name>Zn(2+)</name>
        <dbReference type="ChEBI" id="CHEBI:29105"/>
    </cofactor>
    <text evidence="7">Binds 1 zinc ion per subunit.</text>
</comment>
<dbReference type="GO" id="GO:0005737">
    <property type="term" value="C:cytoplasm"/>
    <property type="evidence" value="ECO:0007669"/>
    <property type="project" value="TreeGrafter"/>
</dbReference>
<dbReference type="PANTHER" id="PTHR11002">
    <property type="entry name" value="CARBONIC ANHYDRASE"/>
    <property type="match status" value="1"/>
</dbReference>
<evidence type="ECO:0000256" key="2">
    <source>
        <dbReference type="ARBA" id="ARBA00012925"/>
    </source>
</evidence>
<evidence type="ECO:0000256" key="5">
    <source>
        <dbReference type="ARBA" id="ARBA00023239"/>
    </source>
</evidence>
<comment type="caution">
    <text evidence="9">The sequence shown here is derived from an EMBL/GenBank/DDBJ whole genome shotgun (WGS) entry which is preliminary data.</text>
</comment>
<evidence type="ECO:0000256" key="7">
    <source>
        <dbReference type="PIRSR" id="PIRSR601765-1"/>
    </source>
</evidence>
<dbReference type="InterPro" id="IPR015892">
    <property type="entry name" value="Carbonic_anhydrase_CS"/>
</dbReference>
<dbReference type="GO" id="GO:0008270">
    <property type="term" value="F:zinc ion binding"/>
    <property type="evidence" value="ECO:0007669"/>
    <property type="project" value="UniProtKB-UniRule"/>
</dbReference>
<dbReference type="GO" id="GO:0071244">
    <property type="term" value="P:cellular response to carbon dioxide"/>
    <property type="evidence" value="ECO:0007669"/>
    <property type="project" value="TreeGrafter"/>
</dbReference>
<comment type="catalytic activity">
    <reaction evidence="6 8">
        <text>hydrogencarbonate + H(+) = CO2 + H2O</text>
        <dbReference type="Rhea" id="RHEA:10748"/>
        <dbReference type="ChEBI" id="CHEBI:15377"/>
        <dbReference type="ChEBI" id="CHEBI:15378"/>
        <dbReference type="ChEBI" id="CHEBI:16526"/>
        <dbReference type="ChEBI" id="CHEBI:17544"/>
        <dbReference type="EC" id="4.2.1.1"/>
    </reaction>
</comment>
<feature type="binding site" evidence="7">
    <location>
        <position position="50"/>
    </location>
    <ligand>
        <name>Zn(2+)</name>
        <dbReference type="ChEBI" id="CHEBI:29105"/>
    </ligand>
</feature>
<dbReference type="EC" id="4.2.1.1" evidence="2 8"/>
<keyword evidence="10" id="KW-1185">Reference proteome</keyword>
<evidence type="ECO:0000256" key="8">
    <source>
        <dbReference type="RuleBase" id="RU003956"/>
    </source>
</evidence>
<dbReference type="GO" id="GO:0015976">
    <property type="term" value="P:carbon utilization"/>
    <property type="evidence" value="ECO:0007669"/>
    <property type="project" value="InterPro"/>
</dbReference>
<evidence type="ECO:0000256" key="1">
    <source>
        <dbReference type="ARBA" id="ARBA00006217"/>
    </source>
</evidence>
<evidence type="ECO:0000256" key="4">
    <source>
        <dbReference type="ARBA" id="ARBA00022833"/>
    </source>
</evidence>
<protein>
    <recommendedName>
        <fullName evidence="2 8">Carbonic anhydrase</fullName>
        <ecNumber evidence="2 8">4.2.1.1</ecNumber>
    </recommendedName>
    <alternativeName>
        <fullName evidence="8">Carbonate dehydratase</fullName>
    </alternativeName>
</protein>
<dbReference type="PANTHER" id="PTHR11002:SF76">
    <property type="entry name" value="CARBONIC ANHYDRASE"/>
    <property type="match status" value="1"/>
</dbReference>
<comment type="function">
    <text evidence="8">Reversible hydration of carbon dioxide.</text>
</comment>
<gene>
    <name evidence="9" type="ORF">LTR09_006039</name>
</gene>
<dbReference type="Gene3D" id="3.40.1050.10">
    <property type="entry name" value="Carbonic anhydrase"/>
    <property type="match status" value="1"/>
</dbReference>
<dbReference type="Proteomes" id="UP001271007">
    <property type="component" value="Unassembled WGS sequence"/>
</dbReference>
<keyword evidence="4 7" id="KW-0862">Zinc</keyword>
<evidence type="ECO:0000256" key="6">
    <source>
        <dbReference type="ARBA" id="ARBA00048348"/>
    </source>
</evidence>
<dbReference type="AlphaFoldDB" id="A0AAJ0GBY8"/>
<dbReference type="PROSITE" id="PS00705">
    <property type="entry name" value="PROK_CO2_ANHYDRASE_2"/>
    <property type="match status" value="1"/>
</dbReference>
<organism evidence="9 10">
    <name type="scientific">Extremus antarcticus</name>
    <dbReference type="NCBI Taxonomy" id="702011"/>
    <lineage>
        <taxon>Eukaryota</taxon>
        <taxon>Fungi</taxon>
        <taxon>Dikarya</taxon>
        <taxon>Ascomycota</taxon>
        <taxon>Pezizomycotina</taxon>
        <taxon>Dothideomycetes</taxon>
        <taxon>Dothideomycetidae</taxon>
        <taxon>Mycosphaerellales</taxon>
        <taxon>Extremaceae</taxon>
        <taxon>Extremus</taxon>
    </lineage>
</organism>
<comment type="similarity">
    <text evidence="1 8">Belongs to the beta-class carbonic anhydrase family.</text>
</comment>
<dbReference type="EMBL" id="JAWDJX010000018">
    <property type="protein sequence ID" value="KAK3052975.1"/>
    <property type="molecule type" value="Genomic_DNA"/>
</dbReference>
<dbReference type="Pfam" id="PF00484">
    <property type="entry name" value="Pro_CA"/>
    <property type="match status" value="1"/>
</dbReference>
<sequence>MAPQDPKSPIAPFLEANKRWAASFAETDSDLLSKFPTWQAPPILWFGCCDSRQPETTILGAKPGTCFTHRNIANVITATDLSATSVIEYAVNALKVKHIVLCGHTGCGGCRAALGNERVGKIDTWLMPLRQLRLKHAEELEGLGWEERWKRFSELNVMQGVEVLRQNPDVIAAVRERRLTVHGVVYDLGTGVLRELEIPEGDGERRKWAFEMAKL</sequence>